<dbReference type="AlphaFoldDB" id="A0A061BAL3"/>
<dbReference type="OrthoDB" id="5299849at2759"/>
<evidence type="ECO:0000256" key="2">
    <source>
        <dbReference type="SAM" id="Phobius"/>
    </source>
</evidence>
<keyword evidence="2" id="KW-0812">Transmembrane</keyword>
<sequence>MDSECFASPPTPSLVVLLTNPNLQSTPRSFKLTEGQVSLLSLILFLMAATDLAPLLEGNDKFFRTMGQLRAVIFSFLGSAAYFGVIGWKSEIFTWYCGVEMMLNMIIWSEETANLQAKDKAVKEEVEEDDEDDEDDEAEEELEDESENSQE</sequence>
<dbReference type="VEuPathDB" id="FungiDB:BON22_4293"/>
<gene>
    <name evidence="3" type="ORF">CYFA0S_23e00661g</name>
</gene>
<proteinExistence type="predicted"/>
<reference evidence="3" key="1">
    <citation type="journal article" date="2014" name="Genome Announc.">
        <title>Genome sequence of the yeast Cyberlindnera fabianii (Hansenula fabianii).</title>
        <authorList>
            <person name="Freel K.C."/>
            <person name="Sarilar V."/>
            <person name="Neuveglise C."/>
            <person name="Devillers H."/>
            <person name="Friedrich A."/>
            <person name="Schacherer J."/>
        </authorList>
    </citation>
    <scope>NUCLEOTIDE SEQUENCE</scope>
    <source>
        <strain evidence="3">YJS4271</strain>
    </source>
</reference>
<feature type="transmembrane region" description="Helical" evidence="2">
    <location>
        <begin position="37"/>
        <end position="56"/>
    </location>
</feature>
<evidence type="ECO:0000256" key="1">
    <source>
        <dbReference type="SAM" id="MobiDB-lite"/>
    </source>
</evidence>
<protein>
    <submittedName>
        <fullName evidence="3">CYFA0S23e00661g1_1</fullName>
    </submittedName>
</protein>
<accession>A0A061BAL3</accession>
<feature type="region of interest" description="Disordered" evidence="1">
    <location>
        <begin position="118"/>
        <end position="151"/>
    </location>
</feature>
<keyword evidence="2" id="KW-1133">Transmembrane helix</keyword>
<evidence type="ECO:0000313" key="3">
    <source>
        <dbReference type="EMBL" id="CDR46404.1"/>
    </source>
</evidence>
<feature type="compositionally biased region" description="Acidic residues" evidence="1">
    <location>
        <begin position="125"/>
        <end position="151"/>
    </location>
</feature>
<dbReference type="PhylomeDB" id="A0A061BAL3"/>
<keyword evidence="2" id="KW-0472">Membrane</keyword>
<dbReference type="EMBL" id="LK052908">
    <property type="protein sequence ID" value="CDR46404.1"/>
    <property type="molecule type" value="Genomic_DNA"/>
</dbReference>
<feature type="transmembrane region" description="Helical" evidence="2">
    <location>
        <begin position="68"/>
        <end position="86"/>
    </location>
</feature>
<organism evidence="3">
    <name type="scientific">Cyberlindnera fabianii</name>
    <name type="common">Yeast</name>
    <name type="synonym">Hansenula fabianii</name>
    <dbReference type="NCBI Taxonomy" id="36022"/>
    <lineage>
        <taxon>Eukaryota</taxon>
        <taxon>Fungi</taxon>
        <taxon>Dikarya</taxon>
        <taxon>Ascomycota</taxon>
        <taxon>Saccharomycotina</taxon>
        <taxon>Saccharomycetes</taxon>
        <taxon>Phaffomycetales</taxon>
        <taxon>Phaffomycetaceae</taxon>
        <taxon>Cyberlindnera</taxon>
    </lineage>
</organism>
<name>A0A061BAL3_CYBFA</name>